<reference evidence="1" key="1">
    <citation type="journal article" date="2021" name="Proc. Natl. Acad. Sci. U.S.A.">
        <title>A Catalog of Tens of Thousands of Viruses from Human Metagenomes Reveals Hidden Associations with Chronic Diseases.</title>
        <authorList>
            <person name="Tisza M.J."/>
            <person name="Buck C.B."/>
        </authorList>
    </citation>
    <scope>NUCLEOTIDE SEQUENCE</scope>
    <source>
        <strain evidence="1">CtZPw9</strain>
    </source>
</reference>
<evidence type="ECO:0000313" key="1">
    <source>
        <dbReference type="EMBL" id="DAD74795.1"/>
    </source>
</evidence>
<sequence length="713" mass="79305">MHEVTIHQSASKDAAGRLATNDGFSNSGATITWDIPMGATPDFVSMSVSADRPNFADKYSIPYLGDKVEIYLHKSPASSNRQYYGKVFTGRVSSNKIDSATGGLVTECVDYIDNLSKVVEVLPLAYVMPGRRRTDNGRFYPAVSLSYFIWDILEQCGYSPAAKSKLPIDENRQVLLYAPLQGSFMCNWRRGHGQLIGASGGSKWGDSGQPSFAFYFGEGTSYLTRGHATYETANGHNKTYSKGRPLILRGKNSFGRSGDTWINIYCEKGSDRDAARFGILKDGSIALDTVEKPMKLAPGARFELKIEGNKWRVDQENGEYALGSLPDTRLRDGGTLYAVEIYASEGGHIADVLLLNGDLPFQERTLARVAPPEHAMALTFTRSVRGRVAKEVLEEVAEYFSCMMWHDADGTLNIVNVPRLIKNKPTMRIDADEVISCDVVQDSTKLASAVNISYNIAEWSRMGAKGNDAPVVFWQGSGGSLEPGERRTTWFSPADTEEWFETDTVLNYDFFYLFTLNSQPRWGTDPEYDKTLNKLYHGSVGEFIWEAGMTEGQFEQYVDDITPWQWVLHEKSLQSNASLVARLPTMREAHGMLEDLSGKPTPIIRGGLKIDFSKNKNTARFELPISDKMPALELDINCWGDTQNNAHKIAQDIATMAKSQIQIPSLTIFFRPDIKISETYTVELPSGGNLNVIITGVTHVPAENQTRLTCRVY</sequence>
<proteinExistence type="predicted"/>
<dbReference type="EMBL" id="BK014765">
    <property type="protein sequence ID" value="DAD74795.1"/>
    <property type="molecule type" value="Genomic_DNA"/>
</dbReference>
<name>A0A8S5LYB8_9CAUD</name>
<accession>A0A8S5LYB8</accession>
<protein>
    <submittedName>
        <fullName evidence="1">Uncharacterized protein</fullName>
    </submittedName>
</protein>
<organism evidence="1">
    <name type="scientific">Siphoviridae sp. ctZPw9</name>
    <dbReference type="NCBI Taxonomy" id="2826383"/>
    <lineage>
        <taxon>Viruses</taxon>
        <taxon>Duplodnaviria</taxon>
        <taxon>Heunggongvirae</taxon>
        <taxon>Uroviricota</taxon>
        <taxon>Caudoviricetes</taxon>
    </lineage>
</organism>